<dbReference type="Proteomes" id="UP000474640">
    <property type="component" value="Unassembled WGS sequence"/>
</dbReference>
<dbReference type="EMBL" id="JAABOJ010000011">
    <property type="protein sequence ID" value="KAF3283354.1"/>
    <property type="molecule type" value="Genomic_DNA"/>
</dbReference>
<dbReference type="Gene3D" id="1.10.287.110">
    <property type="entry name" value="DnaJ domain"/>
    <property type="match status" value="1"/>
</dbReference>
<name>A0A7C8RBS3_ORBOL</name>
<comment type="caution">
    <text evidence="2">The sequence shown here is derived from an EMBL/GenBank/DDBJ whole genome shotgun (WGS) entry which is preliminary data.</text>
</comment>
<dbReference type="InterPro" id="IPR001623">
    <property type="entry name" value="DnaJ_domain"/>
</dbReference>
<organism evidence="2 3">
    <name type="scientific">Orbilia oligospora</name>
    <name type="common">Nematode-trapping fungus</name>
    <name type="synonym">Arthrobotrys oligospora</name>
    <dbReference type="NCBI Taxonomy" id="2813651"/>
    <lineage>
        <taxon>Eukaryota</taxon>
        <taxon>Fungi</taxon>
        <taxon>Dikarya</taxon>
        <taxon>Ascomycota</taxon>
        <taxon>Pezizomycotina</taxon>
        <taxon>Orbiliomycetes</taxon>
        <taxon>Orbiliales</taxon>
        <taxon>Orbiliaceae</taxon>
        <taxon>Orbilia</taxon>
    </lineage>
</organism>
<dbReference type="PANTHER" id="PTHR43908">
    <property type="entry name" value="AT29763P-RELATED"/>
    <property type="match status" value="1"/>
</dbReference>
<dbReference type="InterPro" id="IPR036869">
    <property type="entry name" value="J_dom_sf"/>
</dbReference>
<evidence type="ECO:0000259" key="1">
    <source>
        <dbReference type="PROSITE" id="PS50076"/>
    </source>
</evidence>
<sequence length="71" mass="8144">MQNYYEILRVPETASPDEIRRAWKIRALEIHPDKNFGDSGATGAFQKNIVATSAKYLQYNGSFNPREASYF</sequence>
<protein>
    <recommendedName>
        <fullName evidence="1">J domain-containing protein</fullName>
    </recommendedName>
</protein>
<dbReference type="InterPro" id="IPR051100">
    <property type="entry name" value="DnaJ_subfamily_B/C"/>
</dbReference>
<gene>
    <name evidence="2" type="ORF">TWF970_001334</name>
</gene>
<dbReference type="GO" id="GO:0030544">
    <property type="term" value="F:Hsp70 protein binding"/>
    <property type="evidence" value="ECO:0007669"/>
    <property type="project" value="TreeGrafter"/>
</dbReference>
<evidence type="ECO:0000313" key="2">
    <source>
        <dbReference type="EMBL" id="KAF3283354.1"/>
    </source>
</evidence>
<dbReference type="SMART" id="SM00271">
    <property type="entry name" value="DnaJ"/>
    <property type="match status" value="1"/>
</dbReference>
<dbReference type="GO" id="GO:0071218">
    <property type="term" value="P:cellular response to misfolded protein"/>
    <property type="evidence" value="ECO:0007669"/>
    <property type="project" value="TreeGrafter"/>
</dbReference>
<dbReference type="OrthoDB" id="10250354at2759"/>
<dbReference type="AlphaFoldDB" id="A0A7C8RBS3"/>
<dbReference type="Pfam" id="PF00226">
    <property type="entry name" value="DnaJ"/>
    <property type="match status" value="1"/>
</dbReference>
<reference evidence="2 3" key="1">
    <citation type="submission" date="2020-01" db="EMBL/GenBank/DDBJ databases">
        <authorList>
            <person name="Palmer J.M."/>
        </authorList>
    </citation>
    <scope>NUCLEOTIDE SEQUENCE [LARGE SCALE GENOMIC DNA]</scope>
    <source>
        <strain evidence="2 3">TWF970</strain>
    </source>
</reference>
<proteinExistence type="predicted"/>
<dbReference type="PRINTS" id="PR00625">
    <property type="entry name" value="JDOMAIN"/>
</dbReference>
<dbReference type="GO" id="GO:0005789">
    <property type="term" value="C:endoplasmic reticulum membrane"/>
    <property type="evidence" value="ECO:0007669"/>
    <property type="project" value="TreeGrafter"/>
</dbReference>
<accession>A0A7C8RBS3</accession>
<evidence type="ECO:0000313" key="3">
    <source>
        <dbReference type="Proteomes" id="UP000474640"/>
    </source>
</evidence>
<dbReference type="SUPFAM" id="SSF46565">
    <property type="entry name" value="Chaperone J-domain"/>
    <property type="match status" value="1"/>
</dbReference>
<dbReference type="PANTHER" id="PTHR43908:SF3">
    <property type="entry name" value="AT29763P-RELATED"/>
    <property type="match status" value="1"/>
</dbReference>
<dbReference type="CDD" id="cd06257">
    <property type="entry name" value="DnaJ"/>
    <property type="match status" value="1"/>
</dbReference>
<dbReference type="PROSITE" id="PS50076">
    <property type="entry name" value="DNAJ_2"/>
    <property type="match status" value="1"/>
</dbReference>
<feature type="domain" description="J" evidence="1">
    <location>
        <begin position="3"/>
        <end position="71"/>
    </location>
</feature>